<dbReference type="OrthoDB" id="3873975at2"/>
<dbReference type="Pfam" id="PF00582">
    <property type="entry name" value="Usp"/>
    <property type="match status" value="2"/>
</dbReference>
<evidence type="ECO:0000313" key="5">
    <source>
        <dbReference type="Proteomes" id="UP000318380"/>
    </source>
</evidence>
<protein>
    <submittedName>
        <fullName evidence="4">Nucleotide-binding universal stress UspA family protein</fullName>
    </submittedName>
</protein>
<dbReference type="SUPFAM" id="SSF52402">
    <property type="entry name" value="Adenine nucleotide alpha hydrolases-like"/>
    <property type="match status" value="2"/>
</dbReference>
<sequence length="333" mass="34709">DPALGRRRGRRDPRDRGGALASADGPGHGTASEIDRSLTENGAERMADIIVVGYDGSPAGVAALHWAADEAALRRARLRLTYVLPRPTMTGPMGTGSPLPTEPLRHNAELLLDRVRAEIPGTHPGLVVEALVVFGEAAPALLQQATDGALVVLGSRGLGEFRDLAMGSVAAHVATHADCPVVVVPAGWAPHEASGGVVVGVDGSELSVAAIDFAFGAAEDRRLPVTAVMAWHDPVRLGHGDQLPLVYDLDMLEQENTALLAESVAGHAERYSDLEVRRELVRGHATDVLIAAAKAAELLVVGSRGRGAFAGLLLGSTSRALVHHAPCPVAVVR</sequence>
<dbReference type="InterPro" id="IPR051688">
    <property type="entry name" value="USP_A"/>
</dbReference>
<dbReference type="AlphaFoldDB" id="A0A561AZK9"/>
<gene>
    <name evidence="4" type="ORF">FB561_7552</name>
</gene>
<evidence type="ECO:0000256" key="1">
    <source>
        <dbReference type="ARBA" id="ARBA00008791"/>
    </source>
</evidence>
<organism evidence="4 5">
    <name type="scientific">Kribbella amoyensis</name>
    <dbReference type="NCBI Taxonomy" id="996641"/>
    <lineage>
        <taxon>Bacteria</taxon>
        <taxon>Bacillati</taxon>
        <taxon>Actinomycetota</taxon>
        <taxon>Actinomycetes</taxon>
        <taxon>Propionibacteriales</taxon>
        <taxon>Kribbellaceae</taxon>
        <taxon>Kribbella</taxon>
    </lineage>
</organism>
<comment type="similarity">
    <text evidence="1">Belongs to the universal stress protein A family.</text>
</comment>
<feature type="region of interest" description="Disordered" evidence="2">
    <location>
        <begin position="1"/>
        <end position="34"/>
    </location>
</feature>
<evidence type="ECO:0000259" key="3">
    <source>
        <dbReference type="Pfam" id="PF00582"/>
    </source>
</evidence>
<dbReference type="PRINTS" id="PR01438">
    <property type="entry name" value="UNVRSLSTRESS"/>
</dbReference>
<dbReference type="InterPro" id="IPR006015">
    <property type="entry name" value="Universal_stress_UspA"/>
</dbReference>
<dbReference type="Gene3D" id="3.40.50.620">
    <property type="entry name" value="HUPs"/>
    <property type="match status" value="2"/>
</dbReference>
<dbReference type="Proteomes" id="UP000318380">
    <property type="component" value="Unassembled WGS sequence"/>
</dbReference>
<dbReference type="EMBL" id="VIVK01000005">
    <property type="protein sequence ID" value="TWD72028.1"/>
    <property type="molecule type" value="Genomic_DNA"/>
</dbReference>
<dbReference type="CDD" id="cd23659">
    <property type="entry name" value="USP_At3g01520-like"/>
    <property type="match status" value="1"/>
</dbReference>
<name>A0A561AZK9_9ACTN</name>
<reference evidence="4 5" key="1">
    <citation type="submission" date="2019-06" db="EMBL/GenBank/DDBJ databases">
        <title>Sequencing the genomes of 1000 actinobacteria strains.</title>
        <authorList>
            <person name="Klenk H.-P."/>
        </authorList>
    </citation>
    <scope>NUCLEOTIDE SEQUENCE [LARGE SCALE GENOMIC DNA]</scope>
    <source>
        <strain evidence="4 5">DSM 24683</strain>
    </source>
</reference>
<feature type="domain" description="UspA" evidence="3">
    <location>
        <begin position="197"/>
        <end position="333"/>
    </location>
</feature>
<evidence type="ECO:0000256" key="2">
    <source>
        <dbReference type="SAM" id="MobiDB-lite"/>
    </source>
</evidence>
<comment type="caution">
    <text evidence="4">The sequence shown here is derived from an EMBL/GenBank/DDBJ whole genome shotgun (WGS) entry which is preliminary data.</text>
</comment>
<keyword evidence="5" id="KW-1185">Reference proteome</keyword>
<evidence type="ECO:0000313" key="4">
    <source>
        <dbReference type="EMBL" id="TWD72028.1"/>
    </source>
</evidence>
<dbReference type="PANTHER" id="PTHR43010:SF1">
    <property type="entry name" value="USPA DOMAIN-CONTAINING PROTEIN"/>
    <property type="match status" value="1"/>
</dbReference>
<dbReference type="PANTHER" id="PTHR43010">
    <property type="entry name" value="UNIVERSAL STRESS PROTEIN SLR1230"/>
    <property type="match status" value="1"/>
</dbReference>
<feature type="compositionally biased region" description="Basic residues" evidence="2">
    <location>
        <begin position="1"/>
        <end position="11"/>
    </location>
</feature>
<dbReference type="InterPro" id="IPR006016">
    <property type="entry name" value="UspA"/>
</dbReference>
<feature type="non-terminal residue" evidence="4">
    <location>
        <position position="1"/>
    </location>
</feature>
<accession>A0A561AZK9</accession>
<dbReference type="InterPro" id="IPR014729">
    <property type="entry name" value="Rossmann-like_a/b/a_fold"/>
</dbReference>
<feature type="domain" description="UspA" evidence="3">
    <location>
        <begin position="46"/>
        <end position="185"/>
    </location>
</feature>
<proteinExistence type="inferred from homology"/>